<keyword evidence="9" id="KW-1185">Reference proteome</keyword>
<comment type="subcellular location">
    <subcellularLocation>
        <location evidence="1">Membrane</location>
        <topology evidence="1">Multi-pass membrane protein</topology>
    </subcellularLocation>
</comment>
<evidence type="ECO:0000313" key="9">
    <source>
        <dbReference type="Proteomes" id="UP000799302"/>
    </source>
</evidence>
<protein>
    <submittedName>
        <fullName evidence="8">MFS general substrate transporter</fullName>
    </submittedName>
</protein>
<evidence type="ECO:0000256" key="3">
    <source>
        <dbReference type="ARBA" id="ARBA00022989"/>
    </source>
</evidence>
<feature type="transmembrane region" description="Helical" evidence="6">
    <location>
        <begin position="523"/>
        <end position="543"/>
    </location>
</feature>
<evidence type="ECO:0000256" key="1">
    <source>
        <dbReference type="ARBA" id="ARBA00004141"/>
    </source>
</evidence>
<feature type="domain" description="Major facilitator superfamily (MFS) profile" evidence="7">
    <location>
        <begin position="119"/>
        <end position="547"/>
    </location>
</feature>
<feature type="transmembrane region" description="Helical" evidence="6">
    <location>
        <begin position="426"/>
        <end position="448"/>
    </location>
</feature>
<sequence length="822" mass="88107">MKANRSADSNPNLQLEAIDNSPAKSSGYEIQERDDYFQPITGKEQRDIENAILLRRTTTDTTTRAQLALAAIRGRKVLERTETTQSFLPSTGPDVIVDFEGDDDPYRPQNWPFKQKCITTLLYGLTTLGASFASAVYQPCIHQVRDQFKMNRDITRLGTALLMFGLGMGPLLWAPISEFRGRKETVLIPYFIAAIFAVSGGASKDIETLLICRFFMGFFASAPMCITGGVLKDIWSPTDRGIALVGYGLSVLTGPLLGPIVGGAIVSSPLGWRWTQYITGIWMFTMLGLDLLLLDESFPPALLVSKARKLRFETGNYALHAKHEEMDFSPKELAHKYLVRPWIMMCTPILFCVALYSSFVYGIMYANLGAFPVVFQEGREWNAVIGALPFISVLLGVLIAAGANIANQGYFKRTLIANNNKPLPEARLPPMMAGSVVFAAGLFIFAWTSSPHIHWMWSQLGAACVGFGFFTIIQPGINYIVDTFTESAASAIAALTFVRSAVAGGLPLVIVELLRNLGIPKGISLFGGIAVAMIPIPFFFFFFESAVQVANCNEDVVADFNACVCTNGGNFLANAYACINSNDPGDLSNVYSTMVGNCAYSNTPVPYTLNQILALGGSASTTSKTTSTTAVAASTLSTSTTSSTSSSKSTSSSNKTSSTSPSSQSASTSTTGSAAASSSSGASSSKPLSKGAIAGASIGGIVGGVALMGLLAAGLLCCKRKKRKATGINADDRPFILNNNDRPESTVTTLPGNPDMQQQQYGYAGPESYAKPANYYHAGQQNYTVPYNGQQFPQYAHTPQNNVNMSPVEASATPAPIHSQLH</sequence>
<feature type="transmembrane region" description="Helical" evidence="6">
    <location>
        <begin position="693"/>
        <end position="718"/>
    </location>
</feature>
<feature type="transmembrane region" description="Helical" evidence="6">
    <location>
        <begin position="210"/>
        <end position="230"/>
    </location>
</feature>
<feature type="transmembrane region" description="Helical" evidence="6">
    <location>
        <begin position="186"/>
        <end position="203"/>
    </location>
</feature>
<feature type="transmembrane region" description="Helical" evidence="6">
    <location>
        <begin position="277"/>
        <end position="294"/>
    </location>
</feature>
<feature type="transmembrane region" description="Helical" evidence="6">
    <location>
        <begin position="384"/>
        <end position="406"/>
    </location>
</feature>
<dbReference type="OrthoDB" id="9986881at2759"/>
<feature type="compositionally biased region" description="Polar residues" evidence="5">
    <location>
        <begin position="1"/>
        <end position="13"/>
    </location>
</feature>
<keyword evidence="2 6" id="KW-0812">Transmembrane</keyword>
<organism evidence="8 9">
    <name type="scientific">Microthyrium microscopicum</name>
    <dbReference type="NCBI Taxonomy" id="703497"/>
    <lineage>
        <taxon>Eukaryota</taxon>
        <taxon>Fungi</taxon>
        <taxon>Dikarya</taxon>
        <taxon>Ascomycota</taxon>
        <taxon>Pezizomycotina</taxon>
        <taxon>Dothideomycetes</taxon>
        <taxon>Dothideomycetes incertae sedis</taxon>
        <taxon>Microthyriales</taxon>
        <taxon>Microthyriaceae</taxon>
        <taxon>Microthyrium</taxon>
    </lineage>
</organism>
<evidence type="ECO:0000313" key="8">
    <source>
        <dbReference type="EMBL" id="KAF2673769.1"/>
    </source>
</evidence>
<keyword evidence="4 6" id="KW-0472">Membrane</keyword>
<gene>
    <name evidence="8" type="ORF">BT63DRAFT_451826</name>
</gene>
<dbReference type="PANTHER" id="PTHR23502">
    <property type="entry name" value="MAJOR FACILITATOR SUPERFAMILY"/>
    <property type="match status" value="1"/>
</dbReference>
<dbReference type="EMBL" id="MU004231">
    <property type="protein sequence ID" value="KAF2673769.1"/>
    <property type="molecule type" value="Genomic_DNA"/>
</dbReference>
<evidence type="ECO:0000256" key="5">
    <source>
        <dbReference type="SAM" id="MobiDB-lite"/>
    </source>
</evidence>
<dbReference type="Proteomes" id="UP000799302">
    <property type="component" value="Unassembled WGS sequence"/>
</dbReference>
<evidence type="ECO:0000256" key="4">
    <source>
        <dbReference type="ARBA" id="ARBA00023136"/>
    </source>
</evidence>
<dbReference type="GO" id="GO:0022857">
    <property type="term" value="F:transmembrane transporter activity"/>
    <property type="evidence" value="ECO:0007669"/>
    <property type="project" value="InterPro"/>
</dbReference>
<feature type="region of interest" description="Disordered" evidence="5">
    <location>
        <begin position="1"/>
        <end position="29"/>
    </location>
</feature>
<dbReference type="CDD" id="cd17323">
    <property type="entry name" value="MFS_Tpo1_MDR_like"/>
    <property type="match status" value="1"/>
</dbReference>
<dbReference type="PANTHER" id="PTHR23502:SF59">
    <property type="entry name" value="MULTIDRUG TRANSPORTER, PUTATIVE (AFU_ORTHOLOGUE AFUA_1G10370)-RELATED"/>
    <property type="match status" value="1"/>
</dbReference>
<feature type="region of interest" description="Disordered" evidence="5">
    <location>
        <begin position="639"/>
        <end position="688"/>
    </location>
</feature>
<name>A0A6A6UNC0_9PEZI</name>
<feature type="transmembrane region" description="Helical" evidence="6">
    <location>
        <begin position="487"/>
        <end position="511"/>
    </location>
</feature>
<feature type="transmembrane region" description="Helical" evidence="6">
    <location>
        <begin position="342"/>
        <end position="363"/>
    </location>
</feature>
<proteinExistence type="predicted"/>
<dbReference type="InterPro" id="IPR011701">
    <property type="entry name" value="MFS"/>
</dbReference>
<evidence type="ECO:0000256" key="6">
    <source>
        <dbReference type="SAM" id="Phobius"/>
    </source>
</evidence>
<feature type="transmembrane region" description="Helical" evidence="6">
    <location>
        <begin position="460"/>
        <end position="481"/>
    </location>
</feature>
<dbReference type="SUPFAM" id="SSF103473">
    <property type="entry name" value="MFS general substrate transporter"/>
    <property type="match status" value="1"/>
</dbReference>
<dbReference type="AlphaFoldDB" id="A0A6A6UNC0"/>
<evidence type="ECO:0000259" key="7">
    <source>
        <dbReference type="PROSITE" id="PS50850"/>
    </source>
</evidence>
<dbReference type="PROSITE" id="PS50850">
    <property type="entry name" value="MFS"/>
    <property type="match status" value="1"/>
</dbReference>
<dbReference type="Gene3D" id="1.20.1250.20">
    <property type="entry name" value="MFS general substrate transporter like domains"/>
    <property type="match status" value="1"/>
</dbReference>
<dbReference type="GO" id="GO:0005886">
    <property type="term" value="C:plasma membrane"/>
    <property type="evidence" value="ECO:0007669"/>
    <property type="project" value="TreeGrafter"/>
</dbReference>
<reference evidence="8" key="1">
    <citation type="journal article" date="2020" name="Stud. Mycol.">
        <title>101 Dothideomycetes genomes: a test case for predicting lifestyles and emergence of pathogens.</title>
        <authorList>
            <person name="Haridas S."/>
            <person name="Albert R."/>
            <person name="Binder M."/>
            <person name="Bloem J."/>
            <person name="Labutti K."/>
            <person name="Salamov A."/>
            <person name="Andreopoulos B."/>
            <person name="Baker S."/>
            <person name="Barry K."/>
            <person name="Bills G."/>
            <person name="Bluhm B."/>
            <person name="Cannon C."/>
            <person name="Castanera R."/>
            <person name="Culley D."/>
            <person name="Daum C."/>
            <person name="Ezra D."/>
            <person name="Gonzalez J."/>
            <person name="Henrissat B."/>
            <person name="Kuo A."/>
            <person name="Liang C."/>
            <person name="Lipzen A."/>
            <person name="Lutzoni F."/>
            <person name="Magnuson J."/>
            <person name="Mondo S."/>
            <person name="Nolan M."/>
            <person name="Ohm R."/>
            <person name="Pangilinan J."/>
            <person name="Park H.-J."/>
            <person name="Ramirez L."/>
            <person name="Alfaro M."/>
            <person name="Sun H."/>
            <person name="Tritt A."/>
            <person name="Yoshinaga Y."/>
            <person name="Zwiers L.-H."/>
            <person name="Turgeon B."/>
            <person name="Goodwin S."/>
            <person name="Spatafora J."/>
            <person name="Crous P."/>
            <person name="Grigoriev I."/>
        </authorList>
    </citation>
    <scope>NUCLEOTIDE SEQUENCE</scope>
    <source>
        <strain evidence="8">CBS 115976</strain>
    </source>
</reference>
<dbReference type="Pfam" id="PF07690">
    <property type="entry name" value="MFS_1"/>
    <property type="match status" value="1"/>
</dbReference>
<keyword evidence="3 6" id="KW-1133">Transmembrane helix</keyword>
<feature type="transmembrane region" description="Helical" evidence="6">
    <location>
        <begin position="154"/>
        <end position="174"/>
    </location>
</feature>
<dbReference type="FunFam" id="1.20.1250.20:FF:000011">
    <property type="entry name" value="MFS multidrug transporter, putative"/>
    <property type="match status" value="1"/>
</dbReference>
<dbReference type="InterPro" id="IPR036259">
    <property type="entry name" value="MFS_trans_sf"/>
</dbReference>
<evidence type="ECO:0000256" key="2">
    <source>
        <dbReference type="ARBA" id="ARBA00022692"/>
    </source>
</evidence>
<accession>A0A6A6UNC0</accession>
<dbReference type="InterPro" id="IPR020846">
    <property type="entry name" value="MFS_dom"/>
</dbReference>
<feature type="transmembrane region" description="Helical" evidence="6">
    <location>
        <begin position="242"/>
        <end position="265"/>
    </location>
</feature>